<feature type="domain" description="DNA-directed DNA polymerase X" evidence="11">
    <location>
        <begin position="10"/>
        <end position="322"/>
    </location>
</feature>
<dbReference type="InterPro" id="IPR050243">
    <property type="entry name" value="PHP_phosphatase"/>
</dbReference>
<keyword evidence="6" id="KW-0235">DNA replication</keyword>
<evidence type="ECO:0000256" key="2">
    <source>
        <dbReference type="ARBA" id="ARBA00012417"/>
    </source>
</evidence>
<dbReference type="Pfam" id="PF14520">
    <property type="entry name" value="HHH_5"/>
    <property type="match status" value="1"/>
</dbReference>
<dbReference type="SUPFAM" id="SSF47802">
    <property type="entry name" value="DNA polymerase beta, N-terminal domain-like"/>
    <property type="match status" value="1"/>
</dbReference>
<evidence type="ECO:0000256" key="8">
    <source>
        <dbReference type="ARBA" id="ARBA00049244"/>
    </source>
</evidence>
<dbReference type="InterPro" id="IPR043519">
    <property type="entry name" value="NT_sf"/>
</dbReference>
<feature type="domain" description="Helix-hairpin-helix DNA-binding motif class 1" evidence="9">
    <location>
        <begin position="58"/>
        <end position="77"/>
    </location>
</feature>
<keyword evidence="3" id="KW-0237">DNA synthesis</keyword>
<dbReference type="InterPro" id="IPR010996">
    <property type="entry name" value="HHH_MUS81"/>
</dbReference>
<feature type="domain" description="Helix-hairpin-helix DNA-binding motif class 1" evidence="9">
    <location>
        <begin position="133"/>
        <end position="152"/>
    </location>
</feature>
<evidence type="ECO:0000256" key="1">
    <source>
        <dbReference type="ARBA" id="ARBA00001946"/>
    </source>
</evidence>
<dbReference type="InterPro" id="IPR027421">
    <property type="entry name" value="DNA_pol_lamdba_lyase_dom_sf"/>
</dbReference>
<evidence type="ECO:0000256" key="5">
    <source>
        <dbReference type="ARBA" id="ARBA00022695"/>
    </source>
</evidence>
<dbReference type="PIRSF" id="PIRSF005047">
    <property type="entry name" value="UCP005047_YshC"/>
    <property type="match status" value="1"/>
</dbReference>
<dbReference type="Pfam" id="PF02811">
    <property type="entry name" value="PHP"/>
    <property type="match status" value="1"/>
</dbReference>
<organism evidence="12 13">
    <name type="scientific">Siminovitchia thermophila</name>
    <dbReference type="NCBI Taxonomy" id="1245522"/>
    <lineage>
        <taxon>Bacteria</taxon>
        <taxon>Bacillati</taxon>
        <taxon>Bacillota</taxon>
        <taxon>Bacilli</taxon>
        <taxon>Bacillales</taxon>
        <taxon>Bacillaceae</taxon>
        <taxon>Siminovitchia</taxon>
    </lineage>
</organism>
<comment type="catalytic activity">
    <reaction evidence="8">
        <text>DNA(n) + a 2'-deoxyribonucleoside 5'-triphosphate = DNA(n+1) + diphosphate</text>
        <dbReference type="Rhea" id="RHEA:22508"/>
        <dbReference type="Rhea" id="RHEA-COMP:17339"/>
        <dbReference type="Rhea" id="RHEA-COMP:17340"/>
        <dbReference type="ChEBI" id="CHEBI:33019"/>
        <dbReference type="ChEBI" id="CHEBI:61560"/>
        <dbReference type="ChEBI" id="CHEBI:173112"/>
        <dbReference type="EC" id="2.7.7.7"/>
    </reaction>
</comment>
<dbReference type="CDD" id="cd00141">
    <property type="entry name" value="NT_POLXc"/>
    <property type="match status" value="1"/>
</dbReference>
<dbReference type="InterPro" id="IPR003141">
    <property type="entry name" value="Pol/His_phosphatase_N"/>
</dbReference>
<dbReference type="SMART" id="SM00483">
    <property type="entry name" value="POLXc"/>
    <property type="match status" value="1"/>
</dbReference>
<dbReference type="SUPFAM" id="SSF81301">
    <property type="entry name" value="Nucleotidyltransferase"/>
    <property type="match status" value="1"/>
</dbReference>
<dbReference type="Gene3D" id="3.30.460.10">
    <property type="entry name" value="Beta Polymerase, domain 2"/>
    <property type="match status" value="1"/>
</dbReference>
<dbReference type="Gene3D" id="3.20.20.140">
    <property type="entry name" value="Metal-dependent hydrolases"/>
    <property type="match status" value="1"/>
</dbReference>
<dbReference type="InterPro" id="IPR047967">
    <property type="entry name" value="PolX_PHP"/>
</dbReference>
<dbReference type="InterPro" id="IPR004013">
    <property type="entry name" value="PHP_dom"/>
</dbReference>
<dbReference type="SMART" id="SM00278">
    <property type="entry name" value="HhH1"/>
    <property type="match status" value="3"/>
</dbReference>
<keyword evidence="5" id="KW-0548">Nucleotidyltransferase</keyword>
<dbReference type="NCBIfam" id="NF006375">
    <property type="entry name" value="PRK08609.1"/>
    <property type="match status" value="1"/>
</dbReference>
<dbReference type="InterPro" id="IPR016195">
    <property type="entry name" value="Pol/histidinol_Pase-like"/>
</dbReference>
<dbReference type="Pfam" id="PF14791">
    <property type="entry name" value="DNA_pol_B_thumb"/>
    <property type="match status" value="1"/>
</dbReference>
<keyword evidence="4" id="KW-0808">Transferase</keyword>
<dbReference type="SMART" id="SM00481">
    <property type="entry name" value="POLIIIAc"/>
    <property type="match status" value="1"/>
</dbReference>
<dbReference type="PANTHER" id="PTHR36928">
    <property type="entry name" value="PHOSPHATASE YCDX-RELATED"/>
    <property type="match status" value="1"/>
</dbReference>
<dbReference type="SUPFAM" id="SSF89550">
    <property type="entry name" value="PHP domain-like"/>
    <property type="match status" value="1"/>
</dbReference>
<protein>
    <recommendedName>
        <fullName evidence="2">DNA-directed DNA polymerase</fullName>
        <ecNumber evidence="2">2.7.7.7</ecNumber>
    </recommendedName>
</protein>
<dbReference type="InterPro" id="IPR029398">
    <property type="entry name" value="PolB_thumb"/>
</dbReference>
<evidence type="ECO:0000259" key="10">
    <source>
        <dbReference type="SMART" id="SM00481"/>
    </source>
</evidence>
<evidence type="ECO:0000259" key="11">
    <source>
        <dbReference type="SMART" id="SM00483"/>
    </source>
</evidence>
<evidence type="ECO:0000259" key="9">
    <source>
        <dbReference type="SMART" id="SM00278"/>
    </source>
</evidence>
<dbReference type="CDD" id="cd07436">
    <property type="entry name" value="PHP_PolX"/>
    <property type="match status" value="1"/>
</dbReference>
<evidence type="ECO:0000313" key="13">
    <source>
        <dbReference type="Proteomes" id="UP000823485"/>
    </source>
</evidence>
<feature type="domain" description="Helix-hairpin-helix DNA-binding motif class 1" evidence="9">
    <location>
        <begin position="98"/>
        <end position="117"/>
    </location>
</feature>
<keyword evidence="13" id="KW-1185">Reference proteome</keyword>
<dbReference type="EMBL" id="JAFBFH010000009">
    <property type="protein sequence ID" value="MBM7714756.1"/>
    <property type="molecule type" value="Genomic_DNA"/>
</dbReference>
<dbReference type="InterPro" id="IPR002054">
    <property type="entry name" value="DNA-dir_DNA_pol_X"/>
</dbReference>
<dbReference type="Proteomes" id="UP000823485">
    <property type="component" value="Unassembled WGS sequence"/>
</dbReference>
<dbReference type="Gene3D" id="1.10.150.20">
    <property type="entry name" value="5' to 3' exonuclease, C-terminal subdomain"/>
    <property type="match status" value="1"/>
</dbReference>
<comment type="cofactor">
    <cofactor evidence="1">
        <name>Mg(2+)</name>
        <dbReference type="ChEBI" id="CHEBI:18420"/>
    </cofactor>
</comment>
<keyword evidence="7" id="KW-0239">DNA-directed DNA polymerase</keyword>
<comment type="caution">
    <text evidence="12">The sequence shown here is derived from an EMBL/GenBank/DDBJ whole genome shotgun (WGS) entry which is preliminary data.</text>
</comment>
<proteinExistence type="predicted"/>
<dbReference type="InterPro" id="IPR037160">
    <property type="entry name" value="DNA_Pol_thumb_sf"/>
</dbReference>
<evidence type="ECO:0000313" key="12">
    <source>
        <dbReference type="EMBL" id="MBM7714756.1"/>
    </source>
</evidence>
<dbReference type="EC" id="2.7.7.7" evidence="2"/>
<dbReference type="Gene3D" id="1.10.150.110">
    <property type="entry name" value="DNA polymerase beta, N-terminal domain-like"/>
    <property type="match status" value="1"/>
</dbReference>
<feature type="domain" description="Polymerase/histidinol phosphatase N-terminal" evidence="10">
    <location>
        <begin position="344"/>
        <end position="423"/>
    </location>
</feature>
<dbReference type="PANTHER" id="PTHR36928:SF1">
    <property type="entry name" value="PHOSPHATASE YCDX-RELATED"/>
    <property type="match status" value="1"/>
</dbReference>
<accession>A0ABS2R560</accession>
<evidence type="ECO:0000256" key="7">
    <source>
        <dbReference type="ARBA" id="ARBA00022932"/>
    </source>
</evidence>
<evidence type="ECO:0000256" key="4">
    <source>
        <dbReference type="ARBA" id="ARBA00022679"/>
    </source>
</evidence>
<evidence type="ECO:0000256" key="6">
    <source>
        <dbReference type="ARBA" id="ARBA00022705"/>
    </source>
</evidence>
<dbReference type="SUPFAM" id="SSF158702">
    <property type="entry name" value="Sec63 N-terminal domain-like"/>
    <property type="match status" value="1"/>
</dbReference>
<gene>
    <name evidence="12" type="ORF">JOC94_001728</name>
</gene>
<dbReference type="Pfam" id="PF14716">
    <property type="entry name" value="HHH_8"/>
    <property type="match status" value="1"/>
</dbReference>
<evidence type="ECO:0000256" key="3">
    <source>
        <dbReference type="ARBA" id="ARBA00022634"/>
    </source>
</evidence>
<sequence>MRTVGDINMGINKKDVIRLLEKIAIYMELKGENPFKTAAFRKAAASLEADDRSLSEITNFTEIPAIGKGTAAVIEEFVEDGVSSVLEQLQEEVPKGLIPLLQIPGLGGKTIARLYKELNVTDVESLREVCAAGKLRKLKGFGKKTEENIKNALEQMGRQPDRFPIAYMLPFTEQIESYLKEVKEIKQFSRAGSLRRLSETIKDLDFVIATEHPKAVKEQLLKLDGEAAVSGDTKVTLHLQADYTISVDFRIVKPSEFATALHHFTGSAEHNVRMRQIAKERGEKISEYGVENTETGKVETFQTEKDFFKHFQLPWIPPEIRMNGKEIEHFSEAKQLIELADIKGDLHMHTTWSDGAYSLEEMIEACRKKGYEYMAITDHSEFLRVAGGLTPDRVRKQNEEIKALNEKYDDIFILSGIEMDILPDGRLDFEDELLSELDIVIASIHSSFFQPKSQIMKRLTNALQNPHVDIIAHPTGRLIGRRDGYEVDMDMLIELAKETDTVLELNANPARLDLAYSHLQKAQEAGVKIVINTDAHNISHLEYMDVGVSYAKKGWIRPGSVINTWKKDELLAFLKRGD</sequence>
<dbReference type="InterPro" id="IPR003583">
    <property type="entry name" value="Hlx-hairpin-Hlx_DNA-bd_motif"/>
</dbReference>
<reference evidence="12 13" key="1">
    <citation type="submission" date="2021-01" db="EMBL/GenBank/DDBJ databases">
        <title>Genomic Encyclopedia of Type Strains, Phase IV (KMG-IV): sequencing the most valuable type-strain genomes for metagenomic binning, comparative biology and taxonomic classification.</title>
        <authorList>
            <person name="Goeker M."/>
        </authorList>
    </citation>
    <scope>NUCLEOTIDE SEQUENCE [LARGE SCALE GENOMIC DNA]</scope>
    <source>
        <strain evidence="12 13">DSM 105453</strain>
    </source>
</reference>
<name>A0ABS2R560_9BACI</name>
<dbReference type="Gene3D" id="3.30.210.10">
    <property type="entry name" value="DNA polymerase, thumb domain"/>
    <property type="match status" value="1"/>
</dbReference>
<dbReference type="InterPro" id="IPR022311">
    <property type="entry name" value="PolX-like"/>
</dbReference>